<evidence type="ECO:0000256" key="12">
    <source>
        <dbReference type="ARBA" id="ARBA00023015"/>
    </source>
</evidence>
<keyword evidence="12" id="KW-0805">Transcription regulation</keyword>
<dbReference type="PANTHER" id="PTHR11208">
    <property type="entry name" value="RNA-BINDING PROTEIN RELATED"/>
    <property type="match status" value="1"/>
</dbReference>
<dbReference type="InterPro" id="IPR045071">
    <property type="entry name" value="BBP-like"/>
</dbReference>
<keyword evidence="9 18" id="KW-0862">Zinc</keyword>
<dbReference type="AlphaFoldDB" id="A0A813M5B4"/>
<evidence type="ECO:0000256" key="9">
    <source>
        <dbReference type="ARBA" id="ARBA00022833"/>
    </source>
</evidence>
<evidence type="ECO:0000256" key="13">
    <source>
        <dbReference type="ARBA" id="ARBA00023163"/>
    </source>
</evidence>
<evidence type="ECO:0000256" key="2">
    <source>
        <dbReference type="ARBA" id="ARBA00010382"/>
    </source>
</evidence>
<keyword evidence="7 18" id="KW-0747">Spliceosome</keyword>
<evidence type="ECO:0000256" key="11">
    <source>
        <dbReference type="ARBA" id="ARBA00022990"/>
    </source>
</evidence>
<evidence type="ECO:0000256" key="7">
    <source>
        <dbReference type="ARBA" id="ARBA00022728"/>
    </source>
</evidence>
<reference evidence="21" key="1">
    <citation type="submission" date="2021-02" db="EMBL/GenBank/DDBJ databases">
        <authorList>
            <person name="Nowell W R."/>
        </authorList>
    </citation>
    <scope>NUCLEOTIDE SEQUENCE</scope>
    <source>
        <strain evidence="21">Ploen Becks lab</strain>
    </source>
</reference>
<keyword evidence="13" id="KW-0804">Transcription</keyword>
<feature type="domain" description="K Homology" evidence="20">
    <location>
        <begin position="146"/>
        <end position="239"/>
    </location>
</feature>
<protein>
    <recommendedName>
        <fullName evidence="18">Branchpoint-bridging protein</fullName>
    </recommendedName>
</protein>
<feature type="region of interest" description="Disordered" evidence="19">
    <location>
        <begin position="440"/>
        <end position="459"/>
    </location>
</feature>
<evidence type="ECO:0000256" key="15">
    <source>
        <dbReference type="ARBA" id="ARBA00023242"/>
    </source>
</evidence>
<evidence type="ECO:0000256" key="8">
    <source>
        <dbReference type="ARBA" id="ARBA00022771"/>
    </source>
</evidence>
<comment type="caution">
    <text evidence="21">The sequence shown here is derived from an EMBL/GenBank/DDBJ whole genome shotgun (WGS) entry which is preliminary data.</text>
</comment>
<feature type="compositionally biased region" description="Pro residues" evidence="19">
    <location>
        <begin position="447"/>
        <end position="459"/>
    </location>
</feature>
<accession>A0A813M5B4</accession>
<dbReference type="GO" id="GO:0008270">
    <property type="term" value="F:zinc ion binding"/>
    <property type="evidence" value="ECO:0007669"/>
    <property type="project" value="UniProtKB-UniRule"/>
</dbReference>
<keyword evidence="11" id="KW-0007">Acetylation</keyword>
<dbReference type="InterPro" id="IPR036612">
    <property type="entry name" value="KH_dom_type_1_sf"/>
</dbReference>
<evidence type="ECO:0000256" key="4">
    <source>
        <dbReference type="ARBA" id="ARBA00022553"/>
    </source>
</evidence>
<keyword evidence="4" id="KW-0597">Phosphoprotein</keyword>
<dbReference type="GO" id="GO:0003729">
    <property type="term" value="F:mRNA binding"/>
    <property type="evidence" value="ECO:0007669"/>
    <property type="project" value="TreeGrafter"/>
</dbReference>
<comment type="subcellular location">
    <subcellularLocation>
        <location evidence="1 18">Nucleus</location>
    </subcellularLocation>
</comment>
<dbReference type="Pfam" id="PF22675">
    <property type="entry name" value="KH-I_KHDC4-BBP"/>
    <property type="match status" value="1"/>
</dbReference>
<dbReference type="Proteomes" id="UP000663879">
    <property type="component" value="Unassembled WGS sequence"/>
</dbReference>
<evidence type="ECO:0000313" key="21">
    <source>
        <dbReference type="EMBL" id="CAF0711068.1"/>
    </source>
</evidence>
<keyword evidence="8 18" id="KW-0863">Zinc-finger</keyword>
<feature type="region of interest" description="Disordered" evidence="19">
    <location>
        <begin position="339"/>
        <end position="416"/>
    </location>
</feature>
<dbReference type="CDD" id="cd22382">
    <property type="entry name" value="KH-I_SF1"/>
    <property type="match status" value="1"/>
</dbReference>
<dbReference type="Gene3D" id="3.30.1370.10">
    <property type="entry name" value="K Homology domain, type 1"/>
    <property type="match status" value="1"/>
</dbReference>
<dbReference type="InterPro" id="IPR032570">
    <property type="entry name" value="SF1-HH"/>
</dbReference>
<proteinExistence type="inferred from homology"/>
<comment type="similarity">
    <text evidence="2 18">Belongs to the BBP/SF1 family.</text>
</comment>
<keyword evidence="15 18" id="KW-0539">Nucleus</keyword>
<dbReference type="OrthoDB" id="10021397at2759"/>
<evidence type="ECO:0000256" key="17">
    <source>
        <dbReference type="PROSITE-ProRule" id="PRU00117"/>
    </source>
</evidence>
<dbReference type="Gene3D" id="6.10.140.1790">
    <property type="match status" value="1"/>
</dbReference>
<dbReference type="EMBL" id="CAJNOC010000061">
    <property type="protein sequence ID" value="CAF0711068.1"/>
    <property type="molecule type" value="Genomic_DNA"/>
</dbReference>
<keyword evidence="10 17" id="KW-0694">RNA-binding</keyword>
<keyword evidence="22" id="KW-1185">Reference proteome</keyword>
<feature type="compositionally biased region" description="Low complexity" evidence="19">
    <location>
        <begin position="355"/>
        <end position="377"/>
    </location>
</feature>
<dbReference type="SMART" id="SM00322">
    <property type="entry name" value="KH"/>
    <property type="match status" value="1"/>
</dbReference>
<sequence length="459" mass="50145">MPPVNTSKVSLEKEDSNGSSENLEPRRKKKRGSRWEGTEQDRAFIPGMPTTIPTNMSKDQEKAYLTQLRIEQISRMLRTGELGVSSNPEERSPSPEPIYDSAGKRLNTREVRQRSKLESERHQHVLEMFKLNPEYKPPPDYKPPANKIVDKVFIPQEDHPDINFVGLLIGPRGNTLKMLEKETNAKIIIRGKGSVKEGKLGRINGQPLPGEDEPLHAYITGPTAEIVAKACAKVREIVQQGIDVPETMNDLRKSQLRELALLNGTLRENDGLNKLKLLETTKTIITNTIICSLCGGAGHITGDCKLKTNPELAGSEKPVTWAEREKMDNEYQSLMAELGQGPAPDLNKPGKSIVSRNGASGSSASLALEAPSSSNSPKSEFIKEDSTKTEATPSPLAAPYAQPPAPPTGLPAGFDPSTMDPNYYAHYYAYMWSGSSGYGWPPMTAGAPPPPPPPPPPTS</sequence>
<feature type="compositionally biased region" description="Basic and acidic residues" evidence="19">
    <location>
        <begin position="33"/>
        <end position="42"/>
    </location>
</feature>
<evidence type="ECO:0000256" key="18">
    <source>
        <dbReference type="RuleBase" id="RU367126"/>
    </source>
</evidence>
<evidence type="ECO:0000256" key="6">
    <source>
        <dbReference type="ARBA" id="ARBA00022723"/>
    </source>
</evidence>
<dbReference type="GO" id="GO:0005654">
    <property type="term" value="C:nucleoplasm"/>
    <property type="evidence" value="ECO:0007669"/>
    <property type="project" value="UniProtKB-ARBA"/>
</dbReference>
<evidence type="ECO:0000256" key="3">
    <source>
        <dbReference type="ARBA" id="ARBA00022491"/>
    </source>
</evidence>
<evidence type="ECO:0000256" key="19">
    <source>
        <dbReference type="SAM" id="MobiDB-lite"/>
    </source>
</evidence>
<evidence type="ECO:0000256" key="16">
    <source>
        <dbReference type="ARBA" id="ARBA00055181"/>
    </source>
</evidence>
<keyword evidence="3" id="KW-0678">Repressor</keyword>
<name>A0A813M5B4_9BILA</name>
<dbReference type="GO" id="GO:0048024">
    <property type="term" value="P:regulation of mRNA splicing, via spliceosome"/>
    <property type="evidence" value="ECO:0007669"/>
    <property type="project" value="TreeGrafter"/>
</dbReference>
<keyword evidence="5 18" id="KW-0507">mRNA processing</keyword>
<keyword evidence="6 18" id="KW-0479">Metal-binding</keyword>
<dbReference type="PROSITE" id="PS50084">
    <property type="entry name" value="KH_TYPE_1"/>
    <property type="match status" value="1"/>
</dbReference>
<dbReference type="FunFam" id="3.30.1370.10:FF:000016">
    <property type="entry name" value="Putative splicing factor 1"/>
    <property type="match status" value="1"/>
</dbReference>
<evidence type="ECO:0000256" key="5">
    <source>
        <dbReference type="ARBA" id="ARBA00022664"/>
    </source>
</evidence>
<evidence type="ECO:0000259" key="20">
    <source>
        <dbReference type="SMART" id="SM00322"/>
    </source>
</evidence>
<dbReference type="SUPFAM" id="SSF54791">
    <property type="entry name" value="Eukaryotic type KH-domain (KH-domain type I)"/>
    <property type="match status" value="1"/>
</dbReference>
<dbReference type="InterPro" id="IPR055256">
    <property type="entry name" value="KH_1_KHDC4/BBP-like"/>
</dbReference>
<feature type="region of interest" description="Disordered" evidence="19">
    <location>
        <begin position="79"/>
        <end position="105"/>
    </location>
</feature>
<dbReference type="GO" id="GO:0005681">
    <property type="term" value="C:spliceosomal complex"/>
    <property type="evidence" value="ECO:0007669"/>
    <property type="project" value="UniProtKB-KW"/>
</dbReference>
<dbReference type="Pfam" id="PF16275">
    <property type="entry name" value="SF1-HH"/>
    <property type="match status" value="1"/>
</dbReference>
<evidence type="ECO:0000313" key="22">
    <source>
        <dbReference type="Proteomes" id="UP000663879"/>
    </source>
</evidence>
<feature type="region of interest" description="Disordered" evidence="19">
    <location>
        <begin position="1"/>
        <end position="58"/>
    </location>
</feature>
<gene>
    <name evidence="21" type="ORF">OXX778_LOCUS1054</name>
</gene>
<dbReference type="GO" id="GO:0045131">
    <property type="term" value="F:pre-mRNA branch point binding"/>
    <property type="evidence" value="ECO:0007669"/>
    <property type="project" value="UniProtKB-UniRule"/>
</dbReference>
<organism evidence="21 22">
    <name type="scientific">Brachionus calyciflorus</name>
    <dbReference type="NCBI Taxonomy" id="104777"/>
    <lineage>
        <taxon>Eukaryota</taxon>
        <taxon>Metazoa</taxon>
        <taxon>Spiralia</taxon>
        <taxon>Gnathifera</taxon>
        <taxon>Rotifera</taxon>
        <taxon>Eurotatoria</taxon>
        <taxon>Monogononta</taxon>
        <taxon>Pseudotrocha</taxon>
        <taxon>Ploima</taxon>
        <taxon>Brachionidae</taxon>
        <taxon>Brachionus</taxon>
    </lineage>
</organism>
<dbReference type="InterPro" id="IPR047086">
    <property type="entry name" value="SF1-HH_sf"/>
</dbReference>
<dbReference type="GO" id="GO:0000398">
    <property type="term" value="P:mRNA splicing, via spliceosome"/>
    <property type="evidence" value="ECO:0007669"/>
    <property type="project" value="UniProtKB-UniRule"/>
</dbReference>
<comment type="function">
    <text evidence="16">Necessary for the ATP-dependent first step of spliceosome assembly. Binds to the intron branch point sequence (BPS) 5'-UACUAAC-3' of the pre-mRNA. May act as transcription repressor.</text>
</comment>
<evidence type="ECO:0000256" key="10">
    <source>
        <dbReference type="ARBA" id="ARBA00022884"/>
    </source>
</evidence>
<evidence type="ECO:0000256" key="14">
    <source>
        <dbReference type="ARBA" id="ARBA00023187"/>
    </source>
</evidence>
<dbReference type="InterPro" id="IPR004087">
    <property type="entry name" value="KH_dom"/>
</dbReference>
<evidence type="ECO:0000256" key="1">
    <source>
        <dbReference type="ARBA" id="ARBA00004123"/>
    </source>
</evidence>
<comment type="function">
    <text evidence="18">Necessary for the splicing of pre-mRNA. Has a role in the recognition of the branch site (5'-UACUAAC-3'), the pyrimidine tract and the 3'-splice site at the 3'-end of introns.</text>
</comment>
<keyword evidence="14 18" id="KW-0508">mRNA splicing</keyword>
<dbReference type="PANTHER" id="PTHR11208:SF45">
    <property type="entry name" value="SPLICING FACTOR 1"/>
    <property type="match status" value="1"/>
</dbReference>